<protein>
    <submittedName>
        <fullName evidence="1">Uncharacterized protein</fullName>
    </submittedName>
</protein>
<dbReference type="Pfam" id="PF05766">
    <property type="entry name" value="NinG"/>
    <property type="match status" value="1"/>
</dbReference>
<dbReference type="EMBL" id="LAZR01003578">
    <property type="protein sequence ID" value="KKN16812.1"/>
    <property type="molecule type" value="Genomic_DNA"/>
</dbReference>
<sequence>MGKARTKKRRSISSAKAACWRVFSTWVRMRDCLKTTDSLEWGECVSCGRTFEFDKLDAGHFIAKKSGNYFSEMGVNAQCRKCNRYLGGNQLPYRREIEDRYGEGADLHCEWEAQQSIKFTVQELDDLRQHYENEIAILEGR</sequence>
<dbReference type="AlphaFoldDB" id="A0A0F9NXL7"/>
<accession>A0A0F9NXL7</accession>
<proteinExistence type="predicted"/>
<dbReference type="InterPro" id="IPR008713">
    <property type="entry name" value="Phage_lambda_NinG"/>
</dbReference>
<dbReference type="Gene3D" id="1.10.30.50">
    <property type="match status" value="1"/>
</dbReference>
<name>A0A0F9NXL7_9ZZZZ</name>
<evidence type="ECO:0000313" key="1">
    <source>
        <dbReference type="EMBL" id="KKN16812.1"/>
    </source>
</evidence>
<organism evidence="1">
    <name type="scientific">marine sediment metagenome</name>
    <dbReference type="NCBI Taxonomy" id="412755"/>
    <lineage>
        <taxon>unclassified sequences</taxon>
        <taxon>metagenomes</taxon>
        <taxon>ecological metagenomes</taxon>
    </lineage>
</organism>
<reference evidence="1" key="1">
    <citation type="journal article" date="2015" name="Nature">
        <title>Complex archaea that bridge the gap between prokaryotes and eukaryotes.</title>
        <authorList>
            <person name="Spang A."/>
            <person name="Saw J.H."/>
            <person name="Jorgensen S.L."/>
            <person name="Zaremba-Niedzwiedzka K."/>
            <person name="Martijn J."/>
            <person name="Lind A.E."/>
            <person name="van Eijk R."/>
            <person name="Schleper C."/>
            <person name="Guy L."/>
            <person name="Ettema T.J."/>
        </authorList>
    </citation>
    <scope>NUCLEOTIDE SEQUENCE</scope>
</reference>
<gene>
    <name evidence="1" type="ORF">LCGC14_0971970</name>
</gene>
<comment type="caution">
    <text evidence="1">The sequence shown here is derived from an EMBL/GenBank/DDBJ whole genome shotgun (WGS) entry which is preliminary data.</text>
</comment>